<dbReference type="AlphaFoldDB" id="A0A6P8ZL34"/>
<sequence length="306" mass="33104">MLLRVVAVLAVLAPMAVARDAGPTPTPAVGVANCSLPRPAVRLAALAENSLRLLSSHLSSMEAREGSASQASQRARDAALRSIWSILEELLKAVINALRLLLDPAPLGSYDISLNNSLIKGRLAVHDLLARHLRDTQFHVGLPNPFTMCSEVRVALPNLTLTAFYDADLDVGFGAADGEAMAIFGDGRAQIDLHNAKLTTKVCITLKEFSVKVADMKISLEKAEVNLKGLFGGGAVSDLVNSIVTDVLPDAVEEYEPEITQLAMKYINEFIKKMLHRGSATTATRVTNNCQKEKYVITVFRDMIKI</sequence>
<dbReference type="Proteomes" id="UP000515158">
    <property type="component" value="Unplaced"/>
</dbReference>
<reference evidence="3" key="1">
    <citation type="submission" date="2025-08" db="UniProtKB">
        <authorList>
            <consortium name="RefSeq"/>
        </authorList>
    </citation>
    <scope>IDENTIFICATION</scope>
    <source>
        <tissue evidence="3">Total insect</tissue>
    </source>
</reference>
<organism evidence="3">
    <name type="scientific">Thrips palmi</name>
    <name type="common">Melon thrips</name>
    <dbReference type="NCBI Taxonomy" id="161013"/>
    <lineage>
        <taxon>Eukaryota</taxon>
        <taxon>Metazoa</taxon>
        <taxon>Ecdysozoa</taxon>
        <taxon>Arthropoda</taxon>
        <taxon>Hexapoda</taxon>
        <taxon>Insecta</taxon>
        <taxon>Pterygota</taxon>
        <taxon>Neoptera</taxon>
        <taxon>Paraneoptera</taxon>
        <taxon>Thysanoptera</taxon>
        <taxon>Terebrantia</taxon>
        <taxon>Thripoidea</taxon>
        <taxon>Thripidae</taxon>
        <taxon>Thrips</taxon>
    </lineage>
</organism>
<dbReference type="InterPro" id="IPR010562">
    <property type="entry name" value="Haemolymph_juvenile_hormone-bd"/>
</dbReference>
<dbReference type="PANTHER" id="PTHR11008">
    <property type="entry name" value="PROTEIN TAKEOUT-LIKE PROTEIN"/>
    <property type="match status" value="1"/>
</dbReference>
<dbReference type="PANTHER" id="PTHR11008:SF9">
    <property type="entry name" value="PROTEIN TAKEOUT-LIKE PROTEIN"/>
    <property type="match status" value="1"/>
</dbReference>
<dbReference type="Pfam" id="PF06585">
    <property type="entry name" value="JHBP"/>
    <property type="match status" value="1"/>
</dbReference>
<accession>A0A6P8ZL34</accession>
<dbReference type="SMART" id="SM00700">
    <property type="entry name" value="JHBP"/>
    <property type="match status" value="1"/>
</dbReference>
<keyword evidence="2" id="KW-1185">Reference proteome</keyword>
<name>A0A6P8ZL34_THRPL</name>
<keyword evidence="1" id="KW-0732">Signal</keyword>
<dbReference type="OrthoDB" id="6370791at2759"/>
<dbReference type="Gene3D" id="3.15.10.30">
    <property type="entry name" value="Haemolymph juvenile hormone binding protein"/>
    <property type="match status" value="1"/>
</dbReference>
<evidence type="ECO:0000313" key="3">
    <source>
        <dbReference type="RefSeq" id="XP_034238159.1"/>
    </source>
</evidence>
<evidence type="ECO:0000256" key="1">
    <source>
        <dbReference type="SAM" id="SignalP"/>
    </source>
</evidence>
<dbReference type="KEGG" id="tpal:117643401"/>
<dbReference type="InterPro" id="IPR038606">
    <property type="entry name" value="To_sf"/>
</dbReference>
<protein>
    <submittedName>
        <fullName evidence="3">Uncharacterized protein LOC117643401 isoform X1</fullName>
    </submittedName>
</protein>
<feature type="chain" id="PRO_5027552631" evidence="1">
    <location>
        <begin position="19"/>
        <end position="306"/>
    </location>
</feature>
<evidence type="ECO:0000313" key="2">
    <source>
        <dbReference type="Proteomes" id="UP000515158"/>
    </source>
</evidence>
<dbReference type="GeneID" id="117643401"/>
<dbReference type="RefSeq" id="XP_034238159.1">
    <property type="nucleotide sequence ID" value="XM_034382268.1"/>
</dbReference>
<proteinExistence type="predicted"/>
<dbReference type="InParanoid" id="A0A6P8ZL34"/>
<gene>
    <name evidence="3" type="primary">LOC117643401</name>
</gene>
<feature type="signal peptide" evidence="1">
    <location>
        <begin position="1"/>
        <end position="18"/>
    </location>
</feature>